<comment type="similarity">
    <text evidence="1">Belongs to the leucine-binding protein family.</text>
</comment>
<keyword evidence="3" id="KW-1133">Transmembrane helix</keyword>
<evidence type="ECO:0000313" key="6">
    <source>
        <dbReference type="Proteomes" id="UP000233786"/>
    </source>
</evidence>
<dbReference type="OrthoDB" id="3440574at2"/>
<evidence type="ECO:0000259" key="4">
    <source>
        <dbReference type="Pfam" id="PF13458"/>
    </source>
</evidence>
<dbReference type="InterPro" id="IPR028081">
    <property type="entry name" value="Leu-bd"/>
</dbReference>
<dbReference type="Gene3D" id="3.40.50.2300">
    <property type="match status" value="2"/>
</dbReference>
<dbReference type="PANTHER" id="PTHR47151">
    <property type="entry name" value="LEU/ILE/VAL-BINDING ABC TRANSPORTER SUBUNIT"/>
    <property type="match status" value="1"/>
</dbReference>
<keyword evidence="2" id="KW-0732">Signal</keyword>
<evidence type="ECO:0000256" key="3">
    <source>
        <dbReference type="SAM" id="Phobius"/>
    </source>
</evidence>
<dbReference type="Pfam" id="PF13458">
    <property type="entry name" value="Peripla_BP_6"/>
    <property type="match status" value="1"/>
</dbReference>
<dbReference type="Proteomes" id="UP000233786">
    <property type="component" value="Unassembled WGS sequence"/>
</dbReference>
<evidence type="ECO:0000256" key="1">
    <source>
        <dbReference type="ARBA" id="ARBA00010062"/>
    </source>
</evidence>
<dbReference type="EMBL" id="PJNB01000001">
    <property type="protein sequence ID" value="PKW15790.1"/>
    <property type="molecule type" value="Genomic_DNA"/>
</dbReference>
<name>A0A2N3XYU7_SACSN</name>
<dbReference type="AlphaFoldDB" id="A0A2N3XYU7"/>
<dbReference type="RefSeq" id="WP_143539544.1">
    <property type="nucleotide sequence ID" value="NZ_CP061007.1"/>
</dbReference>
<dbReference type="SUPFAM" id="SSF53822">
    <property type="entry name" value="Periplasmic binding protein-like I"/>
    <property type="match status" value="1"/>
</dbReference>
<organism evidence="5 6">
    <name type="scientific">Saccharopolyspora spinosa</name>
    <dbReference type="NCBI Taxonomy" id="60894"/>
    <lineage>
        <taxon>Bacteria</taxon>
        <taxon>Bacillati</taxon>
        <taxon>Actinomycetota</taxon>
        <taxon>Actinomycetes</taxon>
        <taxon>Pseudonocardiales</taxon>
        <taxon>Pseudonocardiaceae</taxon>
        <taxon>Saccharopolyspora</taxon>
    </lineage>
</organism>
<keyword evidence="3" id="KW-0472">Membrane</keyword>
<protein>
    <submittedName>
        <fullName evidence="5">Amino acid/amide ABC transporter substrate-binding protein (HAAT family)</fullName>
    </submittedName>
</protein>
<comment type="caution">
    <text evidence="5">The sequence shown here is derived from an EMBL/GenBank/DDBJ whole genome shotgun (WGS) entry which is preliminary data.</text>
</comment>
<accession>A0A2N3XYU7</accession>
<proteinExistence type="inferred from homology"/>
<dbReference type="InterPro" id="IPR028082">
    <property type="entry name" value="Peripla_BP_I"/>
</dbReference>
<evidence type="ECO:0000256" key="2">
    <source>
        <dbReference type="ARBA" id="ARBA00022729"/>
    </source>
</evidence>
<keyword evidence="3" id="KW-0812">Transmembrane</keyword>
<dbReference type="PANTHER" id="PTHR47151:SF2">
    <property type="entry name" value="AMINO ACID BINDING PROTEIN"/>
    <property type="match status" value="1"/>
</dbReference>
<dbReference type="STRING" id="994479.GCA_000194155_03665"/>
<keyword evidence="6" id="KW-1185">Reference proteome</keyword>
<reference evidence="5" key="1">
    <citation type="submission" date="2017-12" db="EMBL/GenBank/DDBJ databases">
        <title>Sequencing the genomes of 1000 Actinobacteria strains.</title>
        <authorList>
            <person name="Klenk H.-P."/>
        </authorList>
    </citation>
    <scope>NUCLEOTIDE SEQUENCE [LARGE SCALE GENOMIC DNA]</scope>
    <source>
        <strain evidence="5">DSM 44228</strain>
    </source>
</reference>
<evidence type="ECO:0000313" key="5">
    <source>
        <dbReference type="EMBL" id="PKW15790.1"/>
    </source>
</evidence>
<sequence>MDSYVERSWWQRNRRKVLVASVVLVLVAGGVVGLAWWGGRCAAGVQEVDGECIGMTDGSYKFGSDDPAENPLADVLQRIKEENDRVLAEGKGYVSIAYLAPMSLAEGDTVTLEATRNALRGAHLAQLRANREKGGWEGDFPLIRLLPANPGSQLQKWDPVVKQIRAAQFTPDRVVAVAGLGQSHESTAKAIQWLSEQRIPMVGATITADIFTDLEARGEFSGLVRVSPTNTEQVRAIVQRLSDTRKAMLVKDINQSDLLANNLSSAFTREYEKDGRDVVLAEYDSSRGTANIFPGMVRNICAAQPGAIFFSGRYNDLTLLVGALKNRPCGDLNLRVVTLDSVVDIAGVDEVRKNLSPNTTLEYTHLSAPQAWNAVPEAFDGAATGYFRDSYREFFGLGSTGDGMAITSYDAVGVAVTAINRAADNRRDLKSITADTVAGQLLAMRGTEGVRGASGCISFDSVGHPVDKAISVFRLSIDDTSSSAEIVPAVVSGSGHVLPGRCKT</sequence>
<feature type="transmembrane region" description="Helical" evidence="3">
    <location>
        <begin position="17"/>
        <end position="37"/>
    </location>
</feature>
<gene>
    <name evidence="5" type="ORF">A8926_3552</name>
</gene>
<feature type="domain" description="Leucine-binding protein" evidence="4">
    <location>
        <begin position="157"/>
        <end position="475"/>
    </location>
</feature>